<dbReference type="Proteomes" id="UP001159363">
    <property type="component" value="Chromosome 6"/>
</dbReference>
<comment type="caution">
    <text evidence="1">The sequence shown here is derived from an EMBL/GenBank/DDBJ whole genome shotgun (WGS) entry which is preliminary data.</text>
</comment>
<dbReference type="EMBL" id="JARBHB010000007">
    <property type="protein sequence ID" value="KAJ8879495.1"/>
    <property type="molecule type" value="Genomic_DNA"/>
</dbReference>
<name>A0ABQ9H5C0_9NEOP</name>
<evidence type="ECO:0000313" key="2">
    <source>
        <dbReference type="Proteomes" id="UP001159363"/>
    </source>
</evidence>
<accession>A0ABQ9H5C0</accession>
<sequence length="294" mass="32379">MFVSGMLYALKIHKKLSGCMTVLKKHTTTCNEGTKQHIFTEIGLQHTLAAVKLMELWAYTEPRPSLAKRRKQCYSDICSDSSESCTSDVGNTPVGALPAVSTKDGLNLHSYLEKSPSEILMRVAGGKGGMNQMETKTTVMEHISMMSIYEGVAAVVAARALVSHQDKLGSIPSGVTPRFMHLGIVLSNICGAEDAFCAEILKEEFHVAQHRRKVLELHRELCACELELVEDTSDMNTCQNMRQRQASLSRALDLMKLKLTIGVVPLRQTLVMASILQLRLEQVVEEAGSAVACW</sequence>
<protein>
    <submittedName>
        <fullName evidence="1">Uncharacterized protein</fullName>
    </submittedName>
</protein>
<keyword evidence="2" id="KW-1185">Reference proteome</keyword>
<evidence type="ECO:0000313" key="1">
    <source>
        <dbReference type="EMBL" id="KAJ8879495.1"/>
    </source>
</evidence>
<gene>
    <name evidence="1" type="ORF">PR048_020103</name>
</gene>
<proteinExistence type="predicted"/>
<organism evidence="1 2">
    <name type="scientific">Dryococelus australis</name>
    <dbReference type="NCBI Taxonomy" id="614101"/>
    <lineage>
        <taxon>Eukaryota</taxon>
        <taxon>Metazoa</taxon>
        <taxon>Ecdysozoa</taxon>
        <taxon>Arthropoda</taxon>
        <taxon>Hexapoda</taxon>
        <taxon>Insecta</taxon>
        <taxon>Pterygota</taxon>
        <taxon>Neoptera</taxon>
        <taxon>Polyneoptera</taxon>
        <taxon>Phasmatodea</taxon>
        <taxon>Verophasmatodea</taxon>
        <taxon>Anareolatae</taxon>
        <taxon>Phasmatidae</taxon>
        <taxon>Eurycanthinae</taxon>
        <taxon>Dryococelus</taxon>
    </lineage>
</organism>
<reference evidence="1 2" key="1">
    <citation type="submission" date="2023-02" db="EMBL/GenBank/DDBJ databases">
        <title>LHISI_Scaffold_Assembly.</title>
        <authorList>
            <person name="Stuart O.P."/>
            <person name="Cleave R."/>
            <person name="Magrath M.J.L."/>
            <person name="Mikheyev A.S."/>
        </authorList>
    </citation>
    <scope>NUCLEOTIDE SEQUENCE [LARGE SCALE GENOMIC DNA]</scope>
    <source>
        <strain evidence="1">Daus_M_001</strain>
        <tissue evidence="1">Leg muscle</tissue>
    </source>
</reference>